<dbReference type="AlphaFoldDB" id="A0A1N7GL13"/>
<reference evidence="5" key="1">
    <citation type="submission" date="2017-01" db="EMBL/GenBank/DDBJ databases">
        <authorList>
            <person name="Varghese N."/>
            <person name="Submissions S."/>
        </authorList>
    </citation>
    <scope>NUCLEOTIDE SEQUENCE [LARGE SCALE GENOMIC DNA]</scope>
    <source>
        <strain evidence="5">type strain: HArc-</strain>
    </source>
</reference>
<dbReference type="Proteomes" id="UP000185936">
    <property type="component" value="Unassembled WGS sequence"/>
</dbReference>
<dbReference type="PANTHER" id="PTHR34236">
    <property type="entry name" value="DIMETHYL SULFOXIDE REDUCTASE TRANSCRIPTIONAL ACTIVATOR"/>
    <property type="match status" value="1"/>
</dbReference>
<dbReference type="STRING" id="308853.SAMN05421752_11323"/>
<evidence type="ECO:0000313" key="5">
    <source>
        <dbReference type="Proteomes" id="UP000185936"/>
    </source>
</evidence>
<dbReference type="PANTHER" id="PTHR34236:SF1">
    <property type="entry name" value="DIMETHYL SULFOXIDE REDUCTASE TRANSCRIPTIONAL ACTIVATOR"/>
    <property type="match status" value="1"/>
</dbReference>
<keyword evidence="5" id="KW-1185">Reference proteome</keyword>
<accession>A0A1N7GL13</accession>
<evidence type="ECO:0000259" key="3">
    <source>
        <dbReference type="Pfam" id="PF04967"/>
    </source>
</evidence>
<dbReference type="InterPro" id="IPR007050">
    <property type="entry name" value="HTH_bacterioopsin"/>
</dbReference>
<proteinExistence type="predicted"/>
<protein>
    <submittedName>
        <fullName evidence="4">Predicted DNA binding protein, contains HTH domain</fullName>
    </submittedName>
</protein>
<keyword evidence="2" id="KW-0804">Transcription</keyword>
<evidence type="ECO:0000256" key="2">
    <source>
        <dbReference type="ARBA" id="ARBA00023163"/>
    </source>
</evidence>
<dbReference type="Pfam" id="PF04967">
    <property type="entry name" value="HTH_10"/>
    <property type="match status" value="1"/>
</dbReference>
<feature type="domain" description="HTH bat-type" evidence="3">
    <location>
        <begin position="157"/>
        <end position="208"/>
    </location>
</feature>
<evidence type="ECO:0000256" key="1">
    <source>
        <dbReference type="ARBA" id="ARBA00023015"/>
    </source>
</evidence>
<dbReference type="EMBL" id="FTNR01000013">
    <property type="protein sequence ID" value="SIS13283.1"/>
    <property type="molecule type" value="Genomic_DNA"/>
</dbReference>
<gene>
    <name evidence="4" type="ORF">SAMN05421752_11323</name>
</gene>
<evidence type="ECO:0000313" key="4">
    <source>
        <dbReference type="EMBL" id="SIS13283.1"/>
    </source>
</evidence>
<dbReference type="RefSeq" id="WP_076610193.1">
    <property type="nucleotide sequence ID" value="NZ_FTNR01000013.1"/>
</dbReference>
<sequence length="223" mass="25380">MSITVKAYIEHDELALVPTLRSAEEIRIEVTTQANTDPDSDRFPFRIEYDDFDELEGFLEQDPTVHRYELVDASAEMRIYYIEHSEETILLSPIVTSVNGFMSCAESKCRGWFVQLQLPDREALNGVWEYTKKHDMDFNIIEVYGNTGSEMNPSFGLTDEQLEALTTAYRCGYFCEPREMSLDDVAAEVGISSTAMSGRLRRGMQNLISGTVVDDETLEKINN</sequence>
<organism evidence="4 5">
    <name type="scientific">Natronorubrum thiooxidans</name>
    <dbReference type="NCBI Taxonomy" id="308853"/>
    <lineage>
        <taxon>Archaea</taxon>
        <taxon>Methanobacteriati</taxon>
        <taxon>Methanobacteriota</taxon>
        <taxon>Stenosarchaea group</taxon>
        <taxon>Halobacteria</taxon>
        <taxon>Halobacteriales</taxon>
        <taxon>Natrialbaceae</taxon>
        <taxon>Natronorubrum</taxon>
    </lineage>
</organism>
<dbReference type="OrthoDB" id="202021at2157"/>
<keyword evidence="1" id="KW-0805">Transcription regulation</keyword>
<name>A0A1N7GL13_9EURY</name>